<dbReference type="SMART" id="SM00028">
    <property type="entry name" value="TPR"/>
    <property type="match status" value="3"/>
</dbReference>
<evidence type="ECO:0000313" key="3">
    <source>
        <dbReference type="Proteomes" id="UP000295210"/>
    </source>
</evidence>
<dbReference type="InterPro" id="IPR019734">
    <property type="entry name" value="TPR_rpt"/>
</dbReference>
<comment type="caution">
    <text evidence="2">The sequence shown here is derived from an EMBL/GenBank/DDBJ whole genome shotgun (WGS) entry which is preliminary data.</text>
</comment>
<proteinExistence type="predicted"/>
<name>A0A4R1L460_9BACT</name>
<dbReference type="PROSITE" id="PS51257">
    <property type="entry name" value="PROKAR_LIPOPROTEIN"/>
    <property type="match status" value="1"/>
</dbReference>
<dbReference type="Proteomes" id="UP000295210">
    <property type="component" value="Unassembled WGS sequence"/>
</dbReference>
<gene>
    <name evidence="2" type="ORF">C7378_2449</name>
</gene>
<dbReference type="OrthoDB" id="99689at2"/>
<evidence type="ECO:0000259" key="1">
    <source>
        <dbReference type="Pfam" id="PF12770"/>
    </source>
</evidence>
<reference evidence="2 3" key="1">
    <citation type="submission" date="2019-03" db="EMBL/GenBank/DDBJ databases">
        <title>Genomic Encyclopedia of Type Strains, Phase IV (KMG-IV): sequencing the most valuable type-strain genomes for metagenomic binning, comparative biology and taxonomic classification.</title>
        <authorList>
            <person name="Goeker M."/>
        </authorList>
    </citation>
    <scope>NUCLEOTIDE SEQUENCE [LARGE SCALE GENOMIC DNA]</scope>
    <source>
        <strain evidence="2 3">DSM 103428</strain>
    </source>
</reference>
<dbReference type="Gene3D" id="1.25.40.10">
    <property type="entry name" value="Tetratricopeptide repeat domain"/>
    <property type="match status" value="2"/>
</dbReference>
<dbReference type="EMBL" id="SMGK01000003">
    <property type="protein sequence ID" value="TCK72855.1"/>
    <property type="molecule type" value="Genomic_DNA"/>
</dbReference>
<organism evidence="2 3">
    <name type="scientific">Acidipila rosea</name>
    <dbReference type="NCBI Taxonomy" id="768535"/>
    <lineage>
        <taxon>Bacteria</taxon>
        <taxon>Pseudomonadati</taxon>
        <taxon>Acidobacteriota</taxon>
        <taxon>Terriglobia</taxon>
        <taxon>Terriglobales</taxon>
        <taxon>Acidobacteriaceae</taxon>
        <taxon>Acidipila</taxon>
    </lineage>
</organism>
<dbReference type="AlphaFoldDB" id="A0A4R1L460"/>
<dbReference type="PANTHER" id="PTHR10098:SF112">
    <property type="entry name" value="SLR0380 PROTEIN"/>
    <property type="match status" value="1"/>
</dbReference>
<keyword evidence="3" id="KW-1185">Reference proteome</keyword>
<dbReference type="Pfam" id="PF12770">
    <property type="entry name" value="CHAT"/>
    <property type="match status" value="1"/>
</dbReference>
<dbReference type="SUPFAM" id="SSF48452">
    <property type="entry name" value="TPR-like"/>
    <property type="match status" value="1"/>
</dbReference>
<evidence type="ECO:0000313" key="2">
    <source>
        <dbReference type="EMBL" id="TCK72855.1"/>
    </source>
</evidence>
<dbReference type="PANTHER" id="PTHR10098">
    <property type="entry name" value="RAPSYN-RELATED"/>
    <property type="match status" value="1"/>
</dbReference>
<feature type="domain" description="CHAT" evidence="1">
    <location>
        <begin position="568"/>
        <end position="859"/>
    </location>
</feature>
<dbReference type="InterPro" id="IPR024983">
    <property type="entry name" value="CHAT_dom"/>
</dbReference>
<dbReference type="InterPro" id="IPR011990">
    <property type="entry name" value="TPR-like_helical_dom_sf"/>
</dbReference>
<sequence>MRGVVPPPFRIAAGLLLAVLLSVVGCHVLRRRNPASPEALLKRADDMSWLNSWIAAEPLYRQAEIQFAQKHQLSRALYARVSEMPAHSESSAGIPAQISILIKDLKLPEARDPETRLRVLTILGMLEVNYDSGMARETWTQVENLALRRHHYLLASRAVGEQGIAAFLLGDMATAKKDVVKAWIVAKTADPAAHIRYASMYGTGLVELHKYKEALGPLNEAINVAKDTPGAAYPTIAITAKIGALSGLGKGQEALTLAGEEMERVGRYHLVEHLADVYQIRAGVYEAMGNWDQAVSDYRQSAQYAKKVSHWRGLTQVDGLLAKAYLHQGALESALAAINEAIEANERIPDELYFVPKNLAIKADIMAKRGNIKSSNQLYEKSADMLDALLSKVPTPTVERQLLSDLSEVYSEYFTSLSNQGRTAAAFHVIERARGRVEAQALTHHEVIAPHDPNLMEQRLTKLNFALLNTDEPTARGHILDAIYQVEQQLTPNSAEVDTAPEPVDLRQLQRDLRPSELFVEYVLDSPQSYALAVTHQTVHRYTLPSKDILGQQVMRYRSEILQQKNDQALAQQLFNALLGGIQEFKDKQTLIVVPDGKLHLLPFSALENGGHYILTSHLVTVVPSGTVLDILRHRTNQMVRDDLPYLGVAAWTTNSSSPSTLLTSIRRAVSGPDRKELVALPESQHEVETIASDLPKPNTVLLGSRATETNFKSLPLSHYKVVHLALHGYVDPVFSDRSALIFAPEPGLTDDSLLQVREIRKLHFNANLVTLSACNTSVGQIGEEGAANIVNAFIEAGSQSVVSTFWELEDHATTHLMTVFYEHLGRHEEKAEALRQAQLEMLNSGSPPYYWAAFVLNGEPNGSLFSAPDSNLSSRSIQ</sequence>
<protein>
    <submittedName>
        <fullName evidence="2">CHAT domain-containing protein</fullName>
    </submittedName>
</protein>
<accession>A0A4R1L460</accession>